<organism evidence="10 11">
    <name type="scientific">Mycobacterium colombiense</name>
    <dbReference type="NCBI Taxonomy" id="339268"/>
    <lineage>
        <taxon>Bacteria</taxon>
        <taxon>Bacillati</taxon>
        <taxon>Actinomycetota</taxon>
        <taxon>Actinomycetes</taxon>
        <taxon>Mycobacteriales</taxon>
        <taxon>Mycobacteriaceae</taxon>
        <taxon>Mycobacterium</taxon>
        <taxon>Mycobacterium avium complex (MAC)</taxon>
    </lineage>
</organism>
<comment type="subcellular location">
    <subcellularLocation>
        <location evidence="1">Cell membrane</location>
        <topology evidence="1">Multi-pass membrane protein</topology>
    </subcellularLocation>
</comment>
<feature type="transmembrane region" description="Helical" evidence="8">
    <location>
        <begin position="219"/>
        <end position="238"/>
    </location>
</feature>
<dbReference type="AlphaFoldDB" id="A0A329KZM4"/>
<feature type="transmembrane region" description="Helical" evidence="8">
    <location>
        <begin position="342"/>
        <end position="360"/>
    </location>
</feature>
<dbReference type="PANTHER" id="PTHR33908">
    <property type="entry name" value="MANNOSYLTRANSFERASE YKCB-RELATED"/>
    <property type="match status" value="1"/>
</dbReference>
<evidence type="ECO:0000256" key="8">
    <source>
        <dbReference type="SAM" id="Phobius"/>
    </source>
</evidence>
<feature type="transmembrane region" description="Helical" evidence="8">
    <location>
        <begin position="31"/>
        <end position="52"/>
    </location>
</feature>
<evidence type="ECO:0000256" key="5">
    <source>
        <dbReference type="ARBA" id="ARBA00022692"/>
    </source>
</evidence>
<proteinExistence type="predicted"/>
<dbReference type="GO" id="GO:0005886">
    <property type="term" value="C:plasma membrane"/>
    <property type="evidence" value="ECO:0007669"/>
    <property type="project" value="UniProtKB-SubCell"/>
</dbReference>
<keyword evidence="7 8" id="KW-0472">Membrane</keyword>
<evidence type="ECO:0000313" key="10">
    <source>
        <dbReference type="EMBL" id="RAU97436.1"/>
    </source>
</evidence>
<gene>
    <name evidence="10" type="ORF">DQP58_08105</name>
</gene>
<evidence type="ECO:0000256" key="7">
    <source>
        <dbReference type="ARBA" id="ARBA00023136"/>
    </source>
</evidence>
<dbReference type="InterPro" id="IPR038731">
    <property type="entry name" value="RgtA/B/C-like"/>
</dbReference>
<feature type="transmembrane region" description="Helical" evidence="8">
    <location>
        <begin position="296"/>
        <end position="313"/>
    </location>
</feature>
<dbReference type="Pfam" id="PF13231">
    <property type="entry name" value="PMT_2"/>
    <property type="match status" value="1"/>
</dbReference>
<dbReference type="PANTHER" id="PTHR33908:SF11">
    <property type="entry name" value="MEMBRANE PROTEIN"/>
    <property type="match status" value="1"/>
</dbReference>
<keyword evidence="3" id="KW-0328">Glycosyltransferase</keyword>
<dbReference type="GO" id="GO:0009103">
    <property type="term" value="P:lipopolysaccharide biosynthetic process"/>
    <property type="evidence" value="ECO:0007669"/>
    <property type="project" value="UniProtKB-ARBA"/>
</dbReference>
<dbReference type="Proteomes" id="UP000250347">
    <property type="component" value="Unassembled WGS sequence"/>
</dbReference>
<keyword evidence="4 10" id="KW-0808">Transferase</keyword>
<keyword evidence="5 8" id="KW-0812">Transmembrane</keyword>
<dbReference type="InterPro" id="IPR050297">
    <property type="entry name" value="LipidA_mod_glycosyltrf_83"/>
</dbReference>
<reference evidence="10 11" key="1">
    <citation type="submission" date="2018-06" db="EMBL/GenBank/DDBJ databases">
        <title>NTM in soil in Japan.</title>
        <authorList>
            <person name="Ohya K."/>
        </authorList>
    </citation>
    <scope>NUCLEOTIDE SEQUENCE [LARGE SCALE GENOMIC DNA]</scope>
    <source>
        <strain evidence="10 11">GF76</strain>
    </source>
</reference>
<feature type="transmembrane region" description="Helical" evidence="8">
    <location>
        <begin position="97"/>
        <end position="119"/>
    </location>
</feature>
<keyword evidence="6 8" id="KW-1133">Transmembrane helix</keyword>
<dbReference type="GO" id="GO:0016763">
    <property type="term" value="F:pentosyltransferase activity"/>
    <property type="evidence" value="ECO:0007669"/>
    <property type="project" value="TreeGrafter"/>
</dbReference>
<evidence type="ECO:0000313" key="11">
    <source>
        <dbReference type="Proteomes" id="UP000250347"/>
    </source>
</evidence>
<keyword evidence="2" id="KW-1003">Cell membrane</keyword>
<accession>A0A329KZM4</accession>
<name>A0A329KZM4_9MYCO</name>
<feature type="transmembrane region" description="Helical" evidence="8">
    <location>
        <begin position="264"/>
        <end position="284"/>
    </location>
</feature>
<dbReference type="EMBL" id="QMEU01000015">
    <property type="protein sequence ID" value="RAU97436.1"/>
    <property type="molecule type" value="Genomic_DNA"/>
</dbReference>
<evidence type="ECO:0000256" key="6">
    <source>
        <dbReference type="ARBA" id="ARBA00022989"/>
    </source>
</evidence>
<evidence type="ECO:0000256" key="4">
    <source>
        <dbReference type="ARBA" id="ARBA00022679"/>
    </source>
</evidence>
<evidence type="ECO:0000256" key="3">
    <source>
        <dbReference type="ARBA" id="ARBA00022676"/>
    </source>
</evidence>
<protein>
    <submittedName>
        <fullName evidence="10">Glycosyl transferase family 39</fullName>
    </submittedName>
</protein>
<evidence type="ECO:0000256" key="1">
    <source>
        <dbReference type="ARBA" id="ARBA00004651"/>
    </source>
</evidence>
<comment type="caution">
    <text evidence="10">The sequence shown here is derived from an EMBL/GenBank/DDBJ whole genome shotgun (WGS) entry which is preliminary data.</text>
</comment>
<sequence>MPASLVSEASVTVMRVAELTVREVPGECPRFATCAVGAVAVAAGIVAALSAMRYGYYYDELYFIAAGKRLSFSYADQGPLVPLVARGMDWLFPGSFAALRIPAVIAALLVVVVSAVTAWEMGGGRLAQVLAATASSTAPGIVGEATTLSTNVVDTGLWAVLSWLVVRWVRTRRDGLLLVAGLVTLLALQVKWLVPVFWIAMLLAVGCVGPRALLRRPALWCSATAVAISALPMLIWQARHGWPQLGMGAVVRGQTHMLFGSWTFIPRAVQMCGVLGGVLLAYGVWRLWRSPRLRPYRFLGLAFVLVVTIFAATGGRIQYGAGIYSAVMAAGAVELAVLRGRWIPIATVLTVLVSIGAFGVRATPWRSASQLTPAADFAAGVAGQPYGEIGWSQLTAAVAGAYRKLPAQQRRNAVVVTERYPQASALDYQRSTAGLPAVYSPKRGFGYFGAPPDNAETVIWVGSTASDLQKWFTTVIPMETFGVRLGMPLITRDVTIWKCDHPKQPWSSTWPQLMNL</sequence>
<feature type="domain" description="Glycosyltransferase RgtA/B/C/D-like" evidence="9">
    <location>
        <begin position="76"/>
        <end position="236"/>
    </location>
</feature>
<evidence type="ECO:0000256" key="2">
    <source>
        <dbReference type="ARBA" id="ARBA00022475"/>
    </source>
</evidence>
<feature type="transmembrane region" description="Helical" evidence="8">
    <location>
        <begin position="196"/>
        <end position="214"/>
    </location>
</feature>
<evidence type="ECO:0000259" key="9">
    <source>
        <dbReference type="Pfam" id="PF13231"/>
    </source>
</evidence>